<dbReference type="PANTHER" id="PTHR11012">
    <property type="entry name" value="PROTEIN KINASE-LIKE DOMAIN-CONTAINING"/>
    <property type="match status" value="1"/>
</dbReference>
<reference evidence="2 3" key="1">
    <citation type="journal article" date="2018" name="Nat. Ecol. Evol.">
        <title>Genomic signatures of mitonuclear coevolution across populations of Tigriopus californicus.</title>
        <authorList>
            <person name="Barreto F.S."/>
            <person name="Watson E.T."/>
            <person name="Lima T.G."/>
            <person name="Willett C.S."/>
            <person name="Edmands S."/>
            <person name="Li W."/>
            <person name="Burton R.S."/>
        </authorList>
    </citation>
    <scope>NUCLEOTIDE SEQUENCE [LARGE SCALE GENOMIC DNA]</scope>
    <source>
        <strain evidence="2 3">San Diego</strain>
    </source>
</reference>
<dbReference type="Pfam" id="PF02958">
    <property type="entry name" value="EcKL"/>
    <property type="match status" value="1"/>
</dbReference>
<comment type="caution">
    <text evidence="2">The sequence shown here is derived from an EMBL/GenBank/DDBJ whole genome shotgun (WGS) entry which is preliminary data.</text>
</comment>
<organism evidence="2 3">
    <name type="scientific">Tigriopus californicus</name>
    <name type="common">Marine copepod</name>
    <dbReference type="NCBI Taxonomy" id="6832"/>
    <lineage>
        <taxon>Eukaryota</taxon>
        <taxon>Metazoa</taxon>
        <taxon>Ecdysozoa</taxon>
        <taxon>Arthropoda</taxon>
        <taxon>Crustacea</taxon>
        <taxon>Multicrustacea</taxon>
        <taxon>Hexanauplia</taxon>
        <taxon>Copepoda</taxon>
        <taxon>Harpacticoida</taxon>
        <taxon>Harpacticidae</taxon>
        <taxon>Tigriopus</taxon>
    </lineage>
</organism>
<dbReference type="PANTHER" id="PTHR11012:SF30">
    <property type="entry name" value="PROTEIN KINASE-LIKE DOMAIN-CONTAINING"/>
    <property type="match status" value="1"/>
</dbReference>
<dbReference type="OrthoDB" id="190089at2759"/>
<gene>
    <name evidence="2" type="ORF">TCAL_11972</name>
</gene>
<protein>
    <recommendedName>
        <fullName evidence="1">CHK kinase-like domain-containing protein</fullName>
    </recommendedName>
</protein>
<dbReference type="OMA" id="GDNYTSM"/>
<dbReference type="InterPro" id="IPR015897">
    <property type="entry name" value="CHK_kinase-like"/>
</dbReference>
<evidence type="ECO:0000259" key="1">
    <source>
        <dbReference type="SMART" id="SM00587"/>
    </source>
</evidence>
<accession>A0A553P3D4</accession>
<keyword evidence="3" id="KW-1185">Reference proteome</keyword>
<dbReference type="Gene3D" id="3.90.1200.10">
    <property type="match status" value="1"/>
</dbReference>
<evidence type="ECO:0000313" key="3">
    <source>
        <dbReference type="Proteomes" id="UP000318571"/>
    </source>
</evidence>
<dbReference type="EMBL" id="VCGU01000008">
    <property type="protein sequence ID" value="TRY72193.1"/>
    <property type="molecule type" value="Genomic_DNA"/>
</dbReference>
<dbReference type="SMART" id="SM00587">
    <property type="entry name" value="CHK"/>
    <property type="match status" value="1"/>
</dbReference>
<proteinExistence type="predicted"/>
<dbReference type="SUPFAM" id="SSF56112">
    <property type="entry name" value="Protein kinase-like (PK-like)"/>
    <property type="match status" value="1"/>
</dbReference>
<sequence length="439" mass="50239">MFEHKTLTKEKFLEILQRKENTKDVKLVRIDLAPGAEKGQNYMGQVVSCHLEAKVNGKSKTFKWMAKVPLDDPDKFAFLRMLVMEQKELGFYEELLPALNALIAKKGAKIDLKFCPFVYGEFVQNIPKEDCVHGSMIVMEHLGPMGFTEPKAKKSGLDLDHVKLVVKSLGQFHGTSHVYYKYKHDGLDQIVEKEPIQAKDYMSDPKMAAIMEPFSVGFMESFYNALSSSGPKGDQYLASFRRFSKEKIDPFKLRDQLTRPDVCRFNVLCHGDPWFNNMLFKYDGDKPSDVCFVDLALTKWASPTIDLSYFLFLSTTPDLRKAHMSDILKCYHESLTLTLQDLDDNPTPFSLTELIEDYRKCSFFGFMMAMLMLPTMLAKKEDVVGSDEFAGDFSDPKVIEEMNKLSIERAKITMAKDPLIGHRISCSFLEMVDYGYFTL</sequence>
<dbReference type="Proteomes" id="UP000318571">
    <property type="component" value="Chromosome 7"/>
</dbReference>
<dbReference type="InterPro" id="IPR011009">
    <property type="entry name" value="Kinase-like_dom_sf"/>
</dbReference>
<dbReference type="AlphaFoldDB" id="A0A553P3D4"/>
<name>A0A553P3D4_TIGCA</name>
<feature type="domain" description="CHK kinase-like" evidence="1">
    <location>
        <begin position="137"/>
        <end position="341"/>
    </location>
</feature>
<dbReference type="InterPro" id="IPR004119">
    <property type="entry name" value="EcKL"/>
</dbReference>
<evidence type="ECO:0000313" key="2">
    <source>
        <dbReference type="EMBL" id="TRY72193.1"/>
    </source>
</evidence>